<sequence>MATSELRLAMFPRLAFGHFIPFLHLLNNLAERGYKVSYLLPKGALPKLQQLNHRPEFIHFFRLVILHVGLLPPSAETASDVPFPLHELLASAIYGQTLRSSCDHSDQEPETPATQLEEKWDKWLNKFQPDSGVYYVFGSQITQQNEQFQEMVLGFELSGFPFLVALTPPEG</sequence>
<protein>
    <submittedName>
        <fullName evidence="1">Uncharacterized protein</fullName>
    </submittedName>
</protein>
<evidence type="ECO:0000313" key="2">
    <source>
        <dbReference type="Proteomes" id="UP001164250"/>
    </source>
</evidence>
<gene>
    <name evidence="1" type="ORF">Patl1_04748</name>
</gene>
<keyword evidence="2" id="KW-1185">Reference proteome</keyword>
<name>A0ACC1BU18_9ROSI</name>
<reference evidence="2" key="1">
    <citation type="journal article" date="2023" name="G3 (Bethesda)">
        <title>Genome assembly and association tests identify interacting loci associated with vigor, precocity, and sex in interspecific pistachio rootstocks.</title>
        <authorList>
            <person name="Palmer W."/>
            <person name="Jacygrad E."/>
            <person name="Sagayaradj S."/>
            <person name="Cavanaugh K."/>
            <person name="Han R."/>
            <person name="Bertier L."/>
            <person name="Beede B."/>
            <person name="Kafkas S."/>
            <person name="Golino D."/>
            <person name="Preece J."/>
            <person name="Michelmore R."/>
        </authorList>
    </citation>
    <scope>NUCLEOTIDE SEQUENCE [LARGE SCALE GENOMIC DNA]</scope>
</reference>
<organism evidence="1 2">
    <name type="scientific">Pistacia atlantica</name>
    <dbReference type="NCBI Taxonomy" id="434234"/>
    <lineage>
        <taxon>Eukaryota</taxon>
        <taxon>Viridiplantae</taxon>
        <taxon>Streptophyta</taxon>
        <taxon>Embryophyta</taxon>
        <taxon>Tracheophyta</taxon>
        <taxon>Spermatophyta</taxon>
        <taxon>Magnoliopsida</taxon>
        <taxon>eudicotyledons</taxon>
        <taxon>Gunneridae</taxon>
        <taxon>Pentapetalae</taxon>
        <taxon>rosids</taxon>
        <taxon>malvids</taxon>
        <taxon>Sapindales</taxon>
        <taxon>Anacardiaceae</taxon>
        <taxon>Pistacia</taxon>
    </lineage>
</organism>
<comment type="caution">
    <text evidence="1">The sequence shown here is derived from an EMBL/GenBank/DDBJ whole genome shotgun (WGS) entry which is preliminary data.</text>
</comment>
<accession>A0ACC1BU18</accession>
<evidence type="ECO:0000313" key="1">
    <source>
        <dbReference type="EMBL" id="KAJ0102444.1"/>
    </source>
</evidence>
<dbReference type="EMBL" id="CM047899">
    <property type="protein sequence ID" value="KAJ0102444.1"/>
    <property type="molecule type" value="Genomic_DNA"/>
</dbReference>
<dbReference type="Proteomes" id="UP001164250">
    <property type="component" value="Chromosome 3"/>
</dbReference>
<proteinExistence type="predicted"/>